<name>A0A3P7KCC1_ONCOC</name>
<protein>
    <submittedName>
        <fullName evidence="1">Uncharacterized protein</fullName>
    </submittedName>
</protein>
<organism evidence="1 2">
    <name type="scientific">Onchocerca ochengi</name>
    <name type="common">Filarial nematode worm</name>
    <dbReference type="NCBI Taxonomy" id="42157"/>
    <lineage>
        <taxon>Eukaryota</taxon>
        <taxon>Metazoa</taxon>
        <taxon>Ecdysozoa</taxon>
        <taxon>Nematoda</taxon>
        <taxon>Chromadorea</taxon>
        <taxon>Rhabditida</taxon>
        <taxon>Spirurina</taxon>
        <taxon>Spiruromorpha</taxon>
        <taxon>Filarioidea</taxon>
        <taxon>Onchocercidae</taxon>
        <taxon>Onchocerca</taxon>
    </lineage>
</organism>
<evidence type="ECO:0000313" key="2">
    <source>
        <dbReference type="Proteomes" id="UP000271087"/>
    </source>
</evidence>
<sequence>ILAQKQDTTNPVYNQVEKEIPWEQISQQGEELAEKLEAGFGKATELIQELELVAIPMETIRMSSLDKENQPISIQRSKGPGPLNYVPYFLPPERAQSLQSEMSE</sequence>
<gene>
    <name evidence="1" type="ORF">NOO_LOCUS12451</name>
</gene>
<accession>A0A3P7KCC1</accession>
<feature type="non-terminal residue" evidence="1">
    <location>
        <position position="1"/>
    </location>
</feature>
<dbReference type="EMBL" id="UYRW01010692">
    <property type="protein sequence ID" value="VDM99049.1"/>
    <property type="molecule type" value="Genomic_DNA"/>
</dbReference>
<dbReference type="AlphaFoldDB" id="A0A3P7KCC1"/>
<dbReference type="Proteomes" id="UP000271087">
    <property type="component" value="Unassembled WGS sequence"/>
</dbReference>
<evidence type="ECO:0000313" key="1">
    <source>
        <dbReference type="EMBL" id="VDM99049.1"/>
    </source>
</evidence>
<keyword evidence="2" id="KW-1185">Reference proteome</keyword>
<reference evidence="1 2" key="1">
    <citation type="submission" date="2018-08" db="EMBL/GenBank/DDBJ databases">
        <authorList>
            <person name="Laetsch R D."/>
            <person name="Stevens L."/>
            <person name="Kumar S."/>
            <person name="Blaxter L. M."/>
        </authorList>
    </citation>
    <scope>NUCLEOTIDE SEQUENCE [LARGE SCALE GENOMIC DNA]</scope>
</reference>
<proteinExistence type="predicted"/>